<evidence type="ECO:0000313" key="3">
    <source>
        <dbReference type="Proteomes" id="UP001328107"/>
    </source>
</evidence>
<proteinExistence type="predicted"/>
<sequence>VEAAELRARCVLENEMKQMRGVHAFLVTTPTGKIHEELERGRQPERRLHQLVSTMSRSTGAAKLDEEEVEGKEMVESSMKRARIDETKHNETEEESSIEGEEEEREKLEDGELVED</sequence>
<name>A0AAN5D4Z8_9BILA</name>
<dbReference type="Proteomes" id="UP001328107">
    <property type="component" value="Unassembled WGS sequence"/>
</dbReference>
<dbReference type="EMBL" id="BTRK01000006">
    <property type="protein sequence ID" value="GMR56633.1"/>
    <property type="molecule type" value="Genomic_DNA"/>
</dbReference>
<comment type="caution">
    <text evidence="2">The sequence shown here is derived from an EMBL/GenBank/DDBJ whole genome shotgun (WGS) entry which is preliminary data.</text>
</comment>
<evidence type="ECO:0000313" key="2">
    <source>
        <dbReference type="EMBL" id="GMR56633.1"/>
    </source>
</evidence>
<organism evidence="2 3">
    <name type="scientific">Pristionchus mayeri</name>
    <dbReference type="NCBI Taxonomy" id="1317129"/>
    <lineage>
        <taxon>Eukaryota</taxon>
        <taxon>Metazoa</taxon>
        <taxon>Ecdysozoa</taxon>
        <taxon>Nematoda</taxon>
        <taxon>Chromadorea</taxon>
        <taxon>Rhabditida</taxon>
        <taxon>Rhabditina</taxon>
        <taxon>Diplogasteromorpha</taxon>
        <taxon>Diplogasteroidea</taxon>
        <taxon>Neodiplogasteridae</taxon>
        <taxon>Pristionchus</taxon>
    </lineage>
</organism>
<accession>A0AAN5D4Z8</accession>
<evidence type="ECO:0000256" key="1">
    <source>
        <dbReference type="SAM" id="MobiDB-lite"/>
    </source>
</evidence>
<feature type="compositionally biased region" description="Basic and acidic residues" evidence="1">
    <location>
        <begin position="71"/>
        <end position="91"/>
    </location>
</feature>
<keyword evidence="3" id="KW-1185">Reference proteome</keyword>
<feature type="non-terminal residue" evidence="2">
    <location>
        <position position="116"/>
    </location>
</feature>
<dbReference type="AlphaFoldDB" id="A0AAN5D4Z8"/>
<protein>
    <submittedName>
        <fullName evidence="2">Uncharacterized protein</fullName>
    </submittedName>
</protein>
<gene>
    <name evidence="2" type="ORF">PMAYCL1PPCAC_26828</name>
</gene>
<reference evidence="3" key="1">
    <citation type="submission" date="2022-10" db="EMBL/GenBank/DDBJ databases">
        <title>Genome assembly of Pristionchus species.</title>
        <authorList>
            <person name="Yoshida K."/>
            <person name="Sommer R.J."/>
        </authorList>
    </citation>
    <scope>NUCLEOTIDE SEQUENCE [LARGE SCALE GENOMIC DNA]</scope>
    <source>
        <strain evidence="3">RS5460</strain>
    </source>
</reference>
<feature type="non-terminal residue" evidence="2">
    <location>
        <position position="1"/>
    </location>
</feature>
<feature type="compositionally biased region" description="Acidic residues" evidence="1">
    <location>
        <begin position="92"/>
        <end position="104"/>
    </location>
</feature>
<feature type="region of interest" description="Disordered" evidence="1">
    <location>
        <begin position="53"/>
        <end position="116"/>
    </location>
</feature>